<sequence>MSHSVDESPARLSHPQDEESQFVCLPLPLHVKTIPGGGVLYARTVPIVNFDDADDVIVQTWATYIERKKMLCLKQIRPATVSANPVVHFITDSRKLRRSDIMKDSHIVVGASVNELPSYQKTDVRAVFDNACSIRNEKGVPFAYNEGNYGAIMSHKVGTSGLRLIDMENKENLRLLDRIGDIMHESESPIWSPTNKMWNLKGYESYEWMDKLRKNWYDEEHGEYRRVAVKPNMDPFLSILHKYVAREDGPIEKVHGVIYAEEKEHSDAEKIVCLFDPHKHVLSNTIGPGVLIQRADQRSREKYARMGLPTLDEFVGDRSNASRTLKREKGSFSTALYSHDK</sequence>
<protein>
    <submittedName>
        <fullName evidence="1">Uncharacterized protein</fullName>
    </submittedName>
</protein>
<evidence type="ECO:0000313" key="1">
    <source>
        <dbReference type="EMBL" id="KAK3234595.1"/>
    </source>
</evidence>
<keyword evidence="2" id="KW-1185">Reference proteome</keyword>
<evidence type="ECO:0000313" key="2">
    <source>
        <dbReference type="Proteomes" id="UP001190700"/>
    </source>
</evidence>
<organism evidence="1 2">
    <name type="scientific">Cymbomonas tetramitiformis</name>
    <dbReference type="NCBI Taxonomy" id="36881"/>
    <lineage>
        <taxon>Eukaryota</taxon>
        <taxon>Viridiplantae</taxon>
        <taxon>Chlorophyta</taxon>
        <taxon>Pyramimonadophyceae</taxon>
        <taxon>Pyramimonadales</taxon>
        <taxon>Pyramimonadaceae</taxon>
        <taxon>Cymbomonas</taxon>
    </lineage>
</organism>
<proteinExistence type="predicted"/>
<dbReference type="Proteomes" id="UP001190700">
    <property type="component" value="Unassembled WGS sequence"/>
</dbReference>
<dbReference type="EMBL" id="LGRX02035483">
    <property type="protein sequence ID" value="KAK3234595.1"/>
    <property type="molecule type" value="Genomic_DNA"/>
</dbReference>
<comment type="caution">
    <text evidence="1">The sequence shown here is derived from an EMBL/GenBank/DDBJ whole genome shotgun (WGS) entry which is preliminary data.</text>
</comment>
<dbReference type="AlphaFoldDB" id="A0AAE0EQ04"/>
<name>A0AAE0EQ04_9CHLO</name>
<gene>
    <name evidence="1" type="ORF">CYMTET_55146</name>
</gene>
<reference evidence="1 2" key="1">
    <citation type="journal article" date="2015" name="Genome Biol. Evol.">
        <title>Comparative Genomics of a Bacterivorous Green Alga Reveals Evolutionary Causalities and Consequences of Phago-Mixotrophic Mode of Nutrition.</title>
        <authorList>
            <person name="Burns J.A."/>
            <person name="Paasch A."/>
            <person name="Narechania A."/>
            <person name="Kim E."/>
        </authorList>
    </citation>
    <scope>NUCLEOTIDE SEQUENCE [LARGE SCALE GENOMIC DNA]</scope>
    <source>
        <strain evidence="1 2">PLY_AMNH</strain>
    </source>
</reference>
<accession>A0AAE0EQ04</accession>